<reference evidence="1 2" key="1">
    <citation type="submission" date="2013-03" db="EMBL/GenBank/DDBJ databases">
        <authorList>
            <person name="Harkins D.M."/>
            <person name="Durkin A.S."/>
            <person name="Brinkac L.M."/>
            <person name="Haft D.H."/>
            <person name="Selengut J.D."/>
            <person name="Sanka R."/>
            <person name="DePew J."/>
            <person name="Purushe J."/>
            <person name="Galloway R.L."/>
            <person name="Vinetz J.M."/>
            <person name="Sutton G.G."/>
            <person name="Nierman W.C."/>
            <person name="Fouts D.E."/>
        </authorList>
    </citation>
    <scope>NUCLEOTIDE SEQUENCE [LARGE SCALE GENOMIC DNA]</scope>
    <source>
        <strain evidence="1 2">Waz Holland</strain>
    </source>
</reference>
<name>N1WH35_9LEPT</name>
<protein>
    <submittedName>
        <fullName evidence="1">Uncharacterized protein</fullName>
    </submittedName>
</protein>
<accession>N1WH35</accession>
<dbReference type="AlphaFoldDB" id="N1WH35"/>
<proteinExistence type="predicted"/>
<gene>
    <name evidence="1" type="ORF">LEP1GSC199_0136</name>
</gene>
<dbReference type="EMBL" id="AOGY02000021">
    <property type="protein sequence ID" value="EMY71166.1"/>
    <property type="molecule type" value="Genomic_DNA"/>
</dbReference>
<dbReference type="Proteomes" id="UP000012227">
    <property type="component" value="Unassembled WGS sequence"/>
</dbReference>
<dbReference type="STRING" id="1218591.LEP1GSC199_0136"/>
<comment type="caution">
    <text evidence="1">The sequence shown here is derived from an EMBL/GenBank/DDBJ whole genome shotgun (WGS) entry which is preliminary data.</text>
</comment>
<organism evidence="1 2">
    <name type="scientific">Leptospira vanthielii serovar Holland str. Waz Holland = ATCC 700522</name>
    <dbReference type="NCBI Taxonomy" id="1218591"/>
    <lineage>
        <taxon>Bacteria</taxon>
        <taxon>Pseudomonadati</taxon>
        <taxon>Spirochaetota</taxon>
        <taxon>Spirochaetia</taxon>
        <taxon>Leptospirales</taxon>
        <taxon>Leptospiraceae</taxon>
        <taxon>Leptospira</taxon>
    </lineage>
</organism>
<evidence type="ECO:0000313" key="2">
    <source>
        <dbReference type="Proteomes" id="UP000012227"/>
    </source>
</evidence>
<evidence type="ECO:0000313" key="1">
    <source>
        <dbReference type="EMBL" id="EMY71166.1"/>
    </source>
</evidence>
<sequence length="38" mass="4620">MQILMLNWKELCAHSNSKKREKFKKDDPFLKVENRGTR</sequence>